<feature type="compositionally biased region" description="Polar residues" evidence="2">
    <location>
        <begin position="1075"/>
        <end position="1095"/>
    </location>
</feature>
<gene>
    <name evidence="3" type="ORF">M513_07594</name>
    <name evidence="4" type="ORF">M514_07594</name>
</gene>
<keyword evidence="5" id="KW-1185">Reference proteome</keyword>
<feature type="compositionally biased region" description="Basic and acidic residues" evidence="2">
    <location>
        <begin position="726"/>
        <end position="735"/>
    </location>
</feature>
<evidence type="ECO:0000313" key="5">
    <source>
        <dbReference type="Proteomes" id="UP000030764"/>
    </source>
</evidence>
<proteinExistence type="predicted"/>
<name>A0A085M2U8_9BILA</name>
<feature type="compositionally biased region" description="Low complexity" evidence="2">
    <location>
        <begin position="134"/>
        <end position="153"/>
    </location>
</feature>
<keyword evidence="1" id="KW-0175">Coiled coil</keyword>
<evidence type="ECO:0000313" key="3">
    <source>
        <dbReference type="EMBL" id="KFD51544.1"/>
    </source>
</evidence>
<feature type="region of interest" description="Disordered" evidence="2">
    <location>
        <begin position="1072"/>
        <end position="1095"/>
    </location>
</feature>
<feature type="compositionally biased region" description="Basic and acidic residues" evidence="2">
    <location>
        <begin position="752"/>
        <end position="762"/>
    </location>
</feature>
<evidence type="ECO:0000256" key="1">
    <source>
        <dbReference type="SAM" id="Coils"/>
    </source>
</evidence>
<sequence length="1160" mass="128650">MSAGHSSPTMEHGGGGGKGRHAEYFLETFPTATSFMVRTNDISAVSDRDSLDIATLVEMNPKEFVERLTRIRDNKRNVLEAMGKLKNKFEGDIDKSKLQRLVSLYDDLKKQEDEYLCIFRSVFPGKHGSTDSLPGATAAGSGATSSPTGSTGSRKATVLYKMASPTFCVATSGDLIEQQNLKKSSWCPNVAMTGSSDSAFFELQEAQDALVKMLDQHRTMQGLDVNKAVEQVQQRQPQEFTKADLNKQREKLLAKQVELERLKSKLESFKMLCSQSSAAMTDQSNGDGPADVDDEEFVQERLSLLRDKKQHMEGLLRELHRFEEDIGQAIAPQLCLPTASASSVNSLLGNDLRVVDETATSGGKLNQNAGDTVVPDNDHEAKRHLESQIQSHMQTIQKLKEEQGRLMAMKNQLLMLNSAAEQQQAAYVEGLAAPNSRSLKQLGNFQASGFGAMQESLARRRPVFVSSNNSSAGISDDDDSFDHVEDLQEADQAVVVRNAGQKVPAGAFASSGYRRNNAVEEVGDLMGIRRAKKQKENAAEAVRQHRFKSAGDAVGRKGSLTNFGASTVEQQYEQLQQHIDSIRAIFKEVALLGAATDESQPNRQQCDNSLCSGHRNSMCCFNSQQQAVMLAVLTCQQQIQLQQMELASLRNWCHSTYGEAVRPPRLDREEVEEAFHSRRRPPLWSNAHQKSAESRLPTGQEAYYNEPIFESPCTSFEDSTNYRKRGSIEASDRRGSKGRTGPPNESITGDPAFREEQGRSKDGIPFSDASSVGQFLSANEEVRQEMATLMELNKQRPEYLVQLLRQLQSLSMEQLETAGTDNKDGAKLEMHPVENGRGNVAKISAPLLQPLVTAGGEELRAVTPPQKLAKESFHSLNLSPRRQSLNVQDVLPLEQVENNVVEKTKLIIEEVDRIMRTEFANWESCFLDENALLMLRYALLLKLKECLFNDDSGSLFLVKVSDELHPLLYAFIDRSFSECWPELRSNLETLLIRQLDTAMRRPSDSSSVEALTKIAQADSVGELVEHCVHLAPVEENLGCQKDLCLDGDSAKACGNFTPMKIAFIDDLPSEESAVRSEQGQATRDSSTDGGSSLNSMEMVNAENCSDSVRFIENDKQEYSSVTVDYKAVHANRVKCVNTVTVHVPNDRERANRVVRVKRQP</sequence>
<dbReference type="AlphaFoldDB" id="A0A085M2U8"/>
<dbReference type="Proteomes" id="UP000030758">
    <property type="component" value="Unassembled WGS sequence"/>
</dbReference>
<dbReference type="EMBL" id="KL363238">
    <property type="protein sequence ID" value="KFD51544.1"/>
    <property type="molecule type" value="Genomic_DNA"/>
</dbReference>
<dbReference type="EMBL" id="KL367517">
    <property type="protein sequence ID" value="KFD67231.1"/>
    <property type="molecule type" value="Genomic_DNA"/>
</dbReference>
<evidence type="ECO:0000313" key="4">
    <source>
        <dbReference type="EMBL" id="KFD67231.1"/>
    </source>
</evidence>
<reference evidence="3 5" key="1">
    <citation type="journal article" date="2014" name="Nat. Genet.">
        <title>Genome and transcriptome of the porcine whipworm Trichuris suis.</title>
        <authorList>
            <person name="Jex A.R."/>
            <person name="Nejsum P."/>
            <person name="Schwarz E.M."/>
            <person name="Hu L."/>
            <person name="Young N.D."/>
            <person name="Hall R.S."/>
            <person name="Korhonen P.K."/>
            <person name="Liao S."/>
            <person name="Thamsborg S."/>
            <person name="Xia J."/>
            <person name="Xu P."/>
            <person name="Wang S."/>
            <person name="Scheerlinck J.P."/>
            <person name="Hofmann A."/>
            <person name="Sternberg P.W."/>
            <person name="Wang J."/>
            <person name="Gasser R.B."/>
        </authorList>
    </citation>
    <scope>NUCLEOTIDE SEQUENCE [LARGE SCALE GENOMIC DNA]</scope>
    <source>
        <strain evidence="4">DCEP-RM93F</strain>
        <strain evidence="3">DCEP-RM93M</strain>
    </source>
</reference>
<organism evidence="3 5">
    <name type="scientific">Trichuris suis</name>
    <name type="common">pig whipworm</name>
    <dbReference type="NCBI Taxonomy" id="68888"/>
    <lineage>
        <taxon>Eukaryota</taxon>
        <taxon>Metazoa</taxon>
        <taxon>Ecdysozoa</taxon>
        <taxon>Nematoda</taxon>
        <taxon>Enoplea</taxon>
        <taxon>Dorylaimia</taxon>
        <taxon>Trichinellida</taxon>
        <taxon>Trichuridae</taxon>
        <taxon>Trichuris</taxon>
    </lineage>
</organism>
<feature type="region of interest" description="Disordered" evidence="2">
    <location>
        <begin position="726"/>
        <end position="770"/>
    </location>
</feature>
<evidence type="ECO:0000256" key="2">
    <source>
        <dbReference type="SAM" id="MobiDB-lite"/>
    </source>
</evidence>
<feature type="region of interest" description="Disordered" evidence="2">
    <location>
        <begin position="672"/>
        <end position="695"/>
    </location>
</feature>
<protein>
    <recommendedName>
        <fullName evidence="6">Pericentriolar material 1 protein C-terminal domain-containing protein</fullName>
    </recommendedName>
</protein>
<dbReference type="Proteomes" id="UP000030764">
    <property type="component" value="Unassembled WGS sequence"/>
</dbReference>
<evidence type="ECO:0008006" key="6">
    <source>
        <dbReference type="Google" id="ProtNLM"/>
    </source>
</evidence>
<feature type="coiled-coil region" evidence="1">
    <location>
        <begin position="528"/>
        <end position="585"/>
    </location>
</feature>
<feature type="region of interest" description="Disordered" evidence="2">
    <location>
        <begin position="133"/>
        <end position="153"/>
    </location>
</feature>
<accession>A0A085M2U8</accession>